<proteinExistence type="predicted"/>
<dbReference type="EMBL" id="JAIQCJ010002113">
    <property type="protein sequence ID" value="KAJ8782245.1"/>
    <property type="molecule type" value="Genomic_DNA"/>
</dbReference>
<evidence type="ECO:0000313" key="3">
    <source>
        <dbReference type="Proteomes" id="UP001159641"/>
    </source>
</evidence>
<name>A0AB34GUE7_ESCRO</name>
<feature type="compositionally biased region" description="Basic and acidic residues" evidence="1">
    <location>
        <begin position="143"/>
        <end position="155"/>
    </location>
</feature>
<organism evidence="2 3">
    <name type="scientific">Eschrichtius robustus</name>
    <name type="common">California gray whale</name>
    <name type="synonym">Eschrichtius gibbosus</name>
    <dbReference type="NCBI Taxonomy" id="9764"/>
    <lineage>
        <taxon>Eukaryota</taxon>
        <taxon>Metazoa</taxon>
        <taxon>Chordata</taxon>
        <taxon>Craniata</taxon>
        <taxon>Vertebrata</taxon>
        <taxon>Euteleostomi</taxon>
        <taxon>Mammalia</taxon>
        <taxon>Eutheria</taxon>
        <taxon>Laurasiatheria</taxon>
        <taxon>Artiodactyla</taxon>
        <taxon>Whippomorpha</taxon>
        <taxon>Cetacea</taxon>
        <taxon>Mysticeti</taxon>
        <taxon>Eschrichtiidae</taxon>
        <taxon>Eschrichtius</taxon>
    </lineage>
</organism>
<dbReference type="Proteomes" id="UP001159641">
    <property type="component" value="Unassembled WGS sequence"/>
</dbReference>
<feature type="compositionally biased region" description="Pro residues" evidence="1">
    <location>
        <begin position="226"/>
        <end position="238"/>
    </location>
</feature>
<feature type="compositionally biased region" description="Low complexity" evidence="1">
    <location>
        <begin position="73"/>
        <end position="85"/>
    </location>
</feature>
<evidence type="ECO:0000256" key="1">
    <source>
        <dbReference type="SAM" id="MobiDB-lite"/>
    </source>
</evidence>
<comment type="caution">
    <text evidence="2">The sequence shown here is derived from an EMBL/GenBank/DDBJ whole genome shotgun (WGS) entry which is preliminary data.</text>
</comment>
<gene>
    <name evidence="2" type="ORF">J1605_010224</name>
</gene>
<evidence type="ECO:0000313" key="2">
    <source>
        <dbReference type="EMBL" id="KAJ8782245.1"/>
    </source>
</evidence>
<feature type="compositionally biased region" description="Polar residues" evidence="1">
    <location>
        <begin position="9"/>
        <end position="28"/>
    </location>
</feature>
<accession>A0AB34GUE7</accession>
<keyword evidence="3" id="KW-1185">Reference proteome</keyword>
<feature type="region of interest" description="Disordered" evidence="1">
    <location>
        <begin position="1"/>
        <end position="158"/>
    </location>
</feature>
<feature type="region of interest" description="Disordered" evidence="1">
    <location>
        <begin position="221"/>
        <end position="310"/>
    </location>
</feature>
<protein>
    <submittedName>
        <fullName evidence="2">Uncharacterized protein</fullName>
    </submittedName>
</protein>
<sequence length="323" mass="33579">MCDGPSGCGTPNTPRSTSFSVRGATSGSEAAELSRKWGLAHKPPTPPSFPRGRRAHLGSEGAGRGSGSGVRVLPPAQRPRGARPAPGGGVRGLRGPPLPLWGRPRSPPAAQSPKPTFDAGHGGDVAPASETRGDGGGGGGGRETGDARRRPDNTRKCAMQHFRRRLALALGRGGRAGLGAFGLTPSSPALLPWHRRPARLRASAPVPGPWRLQLPCSLQCRGSSIPQPPTRIPQPPHPSGRERESTRSFGRPVFALNRQEGGPRPRPQPLRPALGSALNGGTPRSTPPAAALGSWGGDSSDHSSSPKRCCCSNVRLAHGRSLR</sequence>
<reference evidence="2 3" key="1">
    <citation type="submission" date="2022-11" db="EMBL/GenBank/DDBJ databases">
        <title>Whole genome sequence of Eschrichtius robustus ER-17-0199.</title>
        <authorList>
            <person name="Bruniche-Olsen A."/>
            <person name="Black A.N."/>
            <person name="Fields C.J."/>
            <person name="Walden K."/>
            <person name="Dewoody J.A."/>
        </authorList>
    </citation>
    <scope>NUCLEOTIDE SEQUENCE [LARGE SCALE GENOMIC DNA]</scope>
    <source>
        <strain evidence="2">ER-17-0199</strain>
        <tissue evidence="2">Blubber</tissue>
    </source>
</reference>
<dbReference type="AlphaFoldDB" id="A0AB34GUE7"/>